<feature type="transmembrane region" description="Helical" evidence="4">
    <location>
        <begin position="71"/>
        <end position="88"/>
    </location>
</feature>
<evidence type="ECO:0000256" key="2">
    <source>
        <dbReference type="ARBA" id="ARBA00012438"/>
    </source>
</evidence>
<dbReference type="CDD" id="cd00082">
    <property type="entry name" value="HisKA"/>
    <property type="match status" value="1"/>
</dbReference>
<keyword evidence="6" id="KW-0808">Transferase</keyword>
<reference evidence="6 7" key="1">
    <citation type="journal article" date="2022" name="IScience">
        <title>An ultrasensitive nanofiber-based assay for enzymatic hydrolysis and deep-sea microbial degradation of cellulose.</title>
        <authorList>
            <person name="Tsudome M."/>
            <person name="Tachioka M."/>
            <person name="Miyazaki M."/>
            <person name="Uchimura K."/>
            <person name="Tsuda M."/>
            <person name="Takaki Y."/>
            <person name="Deguchi S."/>
        </authorList>
    </citation>
    <scope>NUCLEOTIDE SEQUENCE [LARGE SCALE GENOMIC DNA]</scope>
    <source>
        <strain evidence="6 7">GE09</strain>
    </source>
</reference>
<feature type="transmembrane region" description="Helical" evidence="4">
    <location>
        <begin position="21"/>
        <end position="40"/>
    </location>
</feature>
<dbReference type="InterPro" id="IPR005467">
    <property type="entry name" value="His_kinase_dom"/>
</dbReference>
<dbReference type="InterPro" id="IPR036890">
    <property type="entry name" value="HATPase_C_sf"/>
</dbReference>
<accession>A0AAN2BJR0</accession>
<dbReference type="EC" id="2.7.13.3" evidence="2"/>
<dbReference type="AlphaFoldDB" id="A0AAN2BJR0"/>
<dbReference type="InterPro" id="IPR003661">
    <property type="entry name" value="HisK_dim/P_dom"/>
</dbReference>
<keyword evidence="4" id="KW-0812">Transmembrane</keyword>
<feature type="transmembrane region" description="Helical" evidence="4">
    <location>
        <begin position="94"/>
        <end position="113"/>
    </location>
</feature>
<dbReference type="SUPFAM" id="SSF47384">
    <property type="entry name" value="Homodimeric domain of signal transducing histidine kinase"/>
    <property type="match status" value="1"/>
</dbReference>
<dbReference type="Pfam" id="PF00512">
    <property type="entry name" value="HisKA"/>
    <property type="match status" value="1"/>
</dbReference>
<comment type="catalytic activity">
    <reaction evidence="1">
        <text>ATP + protein L-histidine = ADP + protein N-phospho-L-histidine.</text>
        <dbReference type="EC" id="2.7.13.3"/>
    </reaction>
</comment>
<evidence type="ECO:0000256" key="4">
    <source>
        <dbReference type="SAM" id="Phobius"/>
    </source>
</evidence>
<evidence type="ECO:0000259" key="5">
    <source>
        <dbReference type="PROSITE" id="PS50109"/>
    </source>
</evidence>
<dbReference type="SUPFAM" id="SSF55874">
    <property type="entry name" value="ATPase domain of HSP90 chaperone/DNA topoisomerase II/histidine kinase"/>
    <property type="match status" value="1"/>
</dbReference>
<dbReference type="RefSeq" id="WP_236986678.1">
    <property type="nucleotide sequence ID" value="NZ_AP023086.1"/>
</dbReference>
<dbReference type="InterPro" id="IPR003594">
    <property type="entry name" value="HATPase_dom"/>
</dbReference>
<feature type="transmembrane region" description="Helical" evidence="4">
    <location>
        <begin position="46"/>
        <end position="64"/>
    </location>
</feature>
<name>A0AAN2BJR0_9GAMM</name>
<evidence type="ECO:0000313" key="6">
    <source>
        <dbReference type="EMBL" id="BCD97204.1"/>
    </source>
</evidence>
<sequence length="434" mass="48027">MPVDREISQASFTRAAATARMISIVVAIINVPFLMLALAGQVWLRVGILSLAQIGFLASIYLCHPDRYRPFTPWVVLGSCWFAVINAVCTNGGGMGHVTLLWFSFIICIAGLIGSYRLCVSWSAIAALSVLSIFGLELLGVELPNLTPVKQQYWLATLHSFSQVIAMAALVLAYRRTLTGFEDQVHQKIEMVQAEVVQRELAEQVALKTVQEKDQFLRNLSHEFRTPLNSIIGFSERLLKKYSQDETLTKGLEAVNRNGKSLHYLVSELLLLDAIQATPLDLHKARLSDLVQSVVVSNEALASRYQIQLLYTLEDGYSEQDIDVDVARLTLALSSVLLFCIRQSPPGLIAIHLKKRNGRYCIEFTDCAKTMARDAHDSLFETHYEYVLSNDKDIPSSAFALKIAALIVARHGGTVSSEPSTSSSIIGNRIAITL</sequence>
<dbReference type="PANTHER" id="PTHR43547:SF2">
    <property type="entry name" value="HYBRID SIGNAL TRANSDUCTION HISTIDINE KINASE C"/>
    <property type="match status" value="1"/>
</dbReference>
<dbReference type="Pfam" id="PF02518">
    <property type="entry name" value="HATPase_c"/>
    <property type="match status" value="1"/>
</dbReference>
<keyword evidence="6" id="KW-0418">Kinase</keyword>
<organism evidence="6 7">
    <name type="scientific">Marinagarivorans cellulosilyticus</name>
    <dbReference type="NCBI Taxonomy" id="2721545"/>
    <lineage>
        <taxon>Bacteria</taxon>
        <taxon>Pseudomonadati</taxon>
        <taxon>Pseudomonadota</taxon>
        <taxon>Gammaproteobacteria</taxon>
        <taxon>Cellvibrionales</taxon>
        <taxon>Cellvibrionaceae</taxon>
        <taxon>Marinagarivorans</taxon>
    </lineage>
</organism>
<keyword evidence="4" id="KW-1133">Transmembrane helix</keyword>
<dbReference type="KEGG" id="marq:MARGE09_P1405"/>
<dbReference type="SMART" id="SM00388">
    <property type="entry name" value="HisKA"/>
    <property type="match status" value="1"/>
</dbReference>
<dbReference type="PROSITE" id="PS50109">
    <property type="entry name" value="HIS_KIN"/>
    <property type="match status" value="1"/>
</dbReference>
<dbReference type="Gene3D" id="1.10.287.130">
    <property type="match status" value="1"/>
</dbReference>
<evidence type="ECO:0000256" key="3">
    <source>
        <dbReference type="ARBA" id="ARBA00022553"/>
    </source>
</evidence>
<keyword evidence="3" id="KW-0597">Phosphoprotein</keyword>
<feature type="transmembrane region" description="Helical" evidence="4">
    <location>
        <begin position="120"/>
        <end position="141"/>
    </location>
</feature>
<dbReference type="PANTHER" id="PTHR43547">
    <property type="entry name" value="TWO-COMPONENT HISTIDINE KINASE"/>
    <property type="match status" value="1"/>
</dbReference>
<feature type="transmembrane region" description="Helical" evidence="4">
    <location>
        <begin position="153"/>
        <end position="174"/>
    </location>
</feature>
<feature type="domain" description="Histidine kinase" evidence="5">
    <location>
        <begin position="219"/>
        <end position="434"/>
    </location>
</feature>
<proteinExistence type="predicted"/>
<protein>
    <recommendedName>
        <fullName evidence="2">histidine kinase</fullName>
        <ecNumber evidence="2">2.7.13.3</ecNumber>
    </recommendedName>
</protein>
<keyword evidence="7" id="KW-1185">Reference proteome</keyword>
<keyword evidence="4" id="KW-0472">Membrane</keyword>
<dbReference type="InterPro" id="IPR036097">
    <property type="entry name" value="HisK_dim/P_sf"/>
</dbReference>
<dbReference type="GO" id="GO:0000155">
    <property type="term" value="F:phosphorelay sensor kinase activity"/>
    <property type="evidence" value="ECO:0007669"/>
    <property type="project" value="InterPro"/>
</dbReference>
<dbReference type="Proteomes" id="UP001320119">
    <property type="component" value="Chromosome"/>
</dbReference>
<gene>
    <name evidence="6" type="ORF">MARGE09_P1405</name>
</gene>
<evidence type="ECO:0000256" key="1">
    <source>
        <dbReference type="ARBA" id="ARBA00000085"/>
    </source>
</evidence>
<evidence type="ECO:0000313" key="7">
    <source>
        <dbReference type="Proteomes" id="UP001320119"/>
    </source>
</evidence>
<dbReference type="Gene3D" id="3.30.565.10">
    <property type="entry name" value="Histidine kinase-like ATPase, C-terminal domain"/>
    <property type="match status" value="1"/>
</dbReference>
<dbReference type="EMBL" id="AP023086">
    <property type="protein sequence ID" value="BCD97204.1"/>
    <property type="molecule type" value="Genomic_DNA"/>
</dbReference>